<proteinExistence type="predicted"/>
<protein>
    <submittedName>
        <fullName evidence="1">Uncharacterized protein</fullName>
    </submittedName>
</protein>
<gene>
    <name evidence="1" type="ORF">C5467_23770</name>
</gene>
<sequence length="111" mass="12594">MSVELNEVSASALDLLKEKLHEWRDSSSPAWHSAWPVFERLIERHDEMTSVYRELAALNITGPRLWVLLEQLVFAGSFGTEEQHTGLRADYQELTVLNEDISVISSQLAAI</sequence>
<dbReference type="AlphaFoldDB" id="A0A4R4IPR1"/>
<accession>A0A4R4IPR1</accession>
<dbReference type="EMBL" id="PUJY01000102">
    <property type="protein sequence ID" value="TDB42620.1"/>
    <property type="molecule type" value="Genomic_DNA"/>
</dbReference>
<dbReference type="RefSeq" id="WP_132356419.1">
    <property type="nucleotide sequence ID" value="NZ_CAWOJO010000102.1"/>
</dbReference>
<reference evidence="1 2" key="1">
    <citation type="journal article" date="2019" name="Int. J. Syst. Evol. Microbiol.">
        <title>Photorhabdus khanii subsp. guanajuatensis subsp. nov., isolated from Heterorhabditis atacamensis, and Photorhabdus luminescens subsp. mexicana subsp. nov., isolated from Heterorhabditis mexicana entomopathogenic nematodes.</title>
        <authorList>
            <person name="Machado R.A.R."/>
            <person name="Bruno P."/>
            <person name="Arce C.C.M."/>
            <person name="Liechti N."/>
            <person name="Kohler A."/>
            <person name="Bernal J."/>
            <person name="Bruggmann R."/>
            <person name="Turlings T.C.J."/>
        </authorList>
    </citation>
    <scope>NUCLEOTIDE SEQUENCE [LARGE SCALE GENOMIC DNA]</scope>
    <source>
        <strain evidence="1 2">MEX20-17</strain>
    </source>
</reference>
<organism evidence="1 2">
    <name type="scientific">Photorhabdus khanii subsp. guanajuatensis</name>
    <dbReference type="NCBI Taxonomy" id="2100166"/>
    <lineage>
        <taxon>Bacteria</taxon>
        <taxon>Pseudomonadati</taxon>
        <taxon>Pseudomonadota</taxon>
        <taxon>Gammaproteobacteria</taxon>
        <taxon>Enterobacterales</taxon>
        <taxon>Morganellaceae</taxon>
        <taxon>Photorhabdus</taxon>
    </lineage>
</organism>
<comment type="caution">
    <text evidence="1">The sequence shown here is derived from an EMBL/GenBank/DDBJ whole genome shotgun (WGS) entry which is preliminary data.</text>
</comment>
<name>A0A4R4IPR1_9GAMM</name>
<evidence type="ECO:0000313" key="1">
    <source>
        <dbReference type="EMBL" id="TDB42620.1"/>
    </source>
</evidence>
<evidence type="ECO:0000313" key="2">
    <source>
        <dbReference type="Proteomes" id="UP000295598"/>
    </source>
</evidence>
<dbReference type="Proteomes" id="UP000295598">
    <property type="component" value="Unassembled WGS sequence"/>
</dbReference>